<evidence type="ECO:0000313" key="2">
    <source>
        <dbReference type="Proteomes" id="UP001317870"/>
    </source>
</evidence>
<reference evidence="1 2" key="1">
    <citation type="submission" date="2022-11" db="EMBL/GenBank/DDBJ databases">
        <title>Genome Sequencing of Nocardia sp. ON39_IFM12276 and assembly.</title>
        <authorList>
            <person name="Shimojima M."/>
            <person name="Toyokawa M."/>
            <person name="Uesaka K."/>
        </authorList>
    </citation>
    <scope>NUCLEOTIDE SEQUENCE [LARGE SCALE GENOMIC DNA]</scope>
    <source>
        <strain evidence="1 2">IFM 12276</strain>
    </source>
</reference>
<accession>A0ABM8CYE5</accession>
<protein>
    <submittedName>
        <fullName evidence="1">Uncharacterized protein</fullName>
    </submittedName>
</protein>
<dbReference type="Proteomes" id="UP001317870">
    <property type="component" value="Chromosome"/>
</dbReference>
<name>A0ABM8CYE5_9NOCA</name>
<sequence length="97" mass="10414">MQAWNSVAGGELYTGLGQFLRPYRPIDAAVQRVAPALLVTDSPMLGRDHRATARVTGPLDRSVCGTEFLDQDTLAAALAIQRAHRHRGLPALGPTLP</sequence>
<gene>
    <name evidence="1" type="ORF">IFM12276_30890</name>
</gene>
<proteinExistence type="predicted"/>
<dbReference type="EMBL" id="AP026978">
    <property type="protein sequence ID" value="BDU00061.1"/>
    <property type="molecule type" value="Genomic_DNA"/>
</dbReference>
<evidence type="ECO:0000313" key="1">
    <source>
        <dbReference type="EMBL" id="BDU00061.1"/>
    </source>
</evidence>
<keyword evidence="2" id="KW-1185">Reference proteome</keyword>
<organism evidence="1 2">
    <name type="scientific">Nocardia sputorum</name>
    <dbReference type="NCBI Taxonomy" id="2984338"/>
    <lineage>
        <taxon>Bacteria</taxon>
        <taxon>Bacillati</taxon>
        <taxon>Actinomycetota</taxon>
        <taxon>Actinomycetes</taxon>
        <taxon>Mycobacteriales</taxon>
        <taxon>Nocardiaceae</taxon>
        <taxon>Nocardia</taxon>
    </lineage>
</organism>